<proteinExistence type="inferred from homology"/>
<dbReference type="PROSITE" id="PS00113">
    <property type="entry name" value="ADENYLATE_KINASE"/>
    <property type="match status" value="1"/>
</dbReference>
<comment type="caution">
    <text evidence="5">Lacks conserved residue(s) required for the propagation of feature annotation.</text>
</comment>
<dbReference type="InterPro" id="IPR033690">
    <property type="entry name" value="Adenylat_kinase_CS"/>
</dbReference>
<keyword evidence="2 5" id="KW-0545">Nucleotide biosynthesis</keyword>
<dbReference type="NCBIfam" id="NF011100">
    <property type="entry name" value="PRK14527.1"/>
    <property type="match status" value="1"/>
</dbReference>
<dbReference type="NCBIfam" id="NF011104">
    <property type="entry name" value="PRK14531.1"/>
    <property type="match status" value="1"/>
</dbReference>
<reference evidence="9" key="1">
    <citation type="journal article" date="2019" name="Int. J. Syst. Evol. Microbiol.">
        <title>The Global Catalogue of Microorganisms (GCM) 10K type strain sequencing project: providing services to taxonomists for standard genome sequencing and annotation.</title>
        <authorList>
            <consortium name="The Broad Institute Genomics Platform"/>
            <consortium name="The Broad Institute Genome Sequencing Center for Infectious Disease"/>
            <person name="Wu L."/>
            <person name="Ma J."/>
        </authorList>
    </citation>
    <scope>NUCLEOTIDE SEQUENCE [LARGE SCALE GENOMIC DNA]</scope>
    <source>
        <strain evidence="9">CGMCC 1.15180</strain>
    </source>
</reference>
<dbReference type="PRINTS" id="PR00094">
    <property type="entry name" value="ADENYLTKNASE"/>
</dbReference>
<evidence type="ECO:0000313" key="9">
    <source>
        <dbReference type="Proteomes" id="UP001596139"/>
    </source>
</evidence>
<dbReference type="NCBIfam" id="NF001381">
    <property type="entry name" value="PRK00279.1-3"/>
    <property type="match status" value="1"/>
</dbReference>
<feature type="binding site" evidence="5">
    <location>
        <position position="166"/>
    </location>
    <ligand>
        <name>ATP</name>
        <dbReference type="ChEBI" id="CHEBI:30616"/>
    </ligand>
</feature>
<dbReference type="EC" id="2.7.4.3" evidence="5 7"/>
<evidence type="ECO:0000313" key="8">
    <source>
        <dbReference type="EMBL" id="MFC6063315.1"/>
    </source>
</evidence>
<dbReference type="HAMAP" id="MF_00235">
    <property type="entry name" value="Adenylate_kinase_Adk"/>
    <property type="match status" value="1"/>
</dbReference>
<feature type="binding site" evidence="5">
    <location>
        <position position="127"/>
    </location>
    <ligand>
        <name>ATP</name>
        <dbReference type="ChEBI" id="CHEBI:30616"/>
    </ligand>
</feature>
<dbReference type="InterPro" id="IPR000850">
    <property type="entry name" value="Adenylat/UMP-CMP_kin"/>
</dbReference>
<keyword evidence="4 5" id="KW-0418">Kinase</keyword>
<evidence type="ECO:0000256" key="1">
    <source>
        <dbReference type="ARBA" id="ARBA00022679"/>
    </source>
</evidence>
<dbReference type="GO" id="GO:0004017">
    <property type="term" value="F:AMP kinase activity"/>
    <property type="evidence" value="ECO:0007669"/>
    <property type="project" value="UniProtKB-EC"/>
</dbReference>
<comment type="function">
    <text evidence="5">Catalyzes the reversible transfer of the terminal phosphate group between ATP and AMP. Plays an important role in cellular energy homeostasis and in adenine nucleotide metabolism.</text>
</comment>
<comment type="caution">
    <text evidence="8">The sequence shown here is derived from an EMBL/GenBank/DDBJ whole genome shotgun (WGS) entry which is preliminary data.</text>
</comment>
<comment type="domain">
    <text evidence="5">Consists of three domains, a large central CORE domain and two small peripheral domains, NMPbind and LID, which undergo movements during catalysis. The LID domain closes over the site of phosphoryl transfer upon ATP binding. Assembling and dissambling the active center during each catalytic cycle provides an effective means to prevent ATP hydrolysis.</text>
</comment>
<dbReference type="SUPFAM" id="SSF52540">
    <property type="entry name" value="P-loop containing nucleoside triphosphate hydrolases"/>
    <property type="match status" value="1"/>
</dbReference>
<name>A0ABW1MHV5_9ACTN</name>
<evidence type="ECO:0000256" key="6">
    <source>
        <dbReference type="RuleBase" id="RU003330"/>
    </source>
</evidence>
<keyword evidence="5" id="KW-0963">Cytoplasm</keyword>
<comment type="catalytic activity">
    <reaction evidence="5 7">
        <text>AMP + ATP = 2 ADP</text>
        <dbReference type="Rhea" id="RHEA:12973"/>
        <dbReference type="ChEBI" id="CHEBI:30616"/>
        <dbReference type="ChEBI" id="CHEBI:456215"/>
        <dbReference type="ChEBI" id="CHEBI:456216"/>
        <dbReference type="EC" id="2.7.4.3"/>
    </reaction>
</comment>
<feature type="binding site" evidence="5">
    <location>
        <position position="92"/>
    </location>
    <ligand>
        <name>AMP</name>
        <dbReference type="ChEBI" id="CHEBI:456215"/>
    </ligand>
</feature>
<comment type="subcellular location">
    <subcellularLocation>
        <location evidence="5 7">Cytoplasm</location>
    </subcellularLocation>
</comment>
<feature type="binding site" evidence="5">
    <location>
        <position position="140"/>
    </location>
    <ligand>
        <name>AMP</name>
        <dbReference type="ChEBI" id="CHEBI:456215"/>
    </ligand>
</feature>
<dbReference type="EMBL" id="JBHSPX010000004">
    <property type="protein sequence ID" value="MFC6063315.1"/>
    <property type="molecule type" value="Genomic_DNA"/>
</dbReference>
<evidence type="ECO:0000256" key="7">
    <source>
        <dbReference type="RuleBase" id="RU003331"/>
    </source>
</evidence>
<gene>
    <name evidence="5" type="primary">adk</name>
    <name evidence="8" type="ORF">ACFP4F_12235</name>
</gene>
<dbReference type="Pfam" id="PF00406">
    <property type="entry name" value="ADK"/>
    <property type="match status" value="1"/>
</dbReference>
<comment type="pathway">
    <text evidence="5">Purine metabolism; AMP biosynthesis via salvage pathway; AMP from ADP: step 1/1.</text>
</comment>
<dbReference type="InterPro" id="IPR027417">
    <property type="entry name" value="P-loop_NTPase"/>
</dbReference>
<keyword evidence="1 5" id="KW-0808">Transferase</keyword>
<feature type="binding site" evidence="5">
    <location>
        <begin position="57"/>
        <end position="59"/>
    </location>
    <ligand>
        <name>AMP</name>
        <dbReference type="ChEBI" id="CHEBI:456215"/>
    </ligand>
</feature>
<sequence length="196" mass="21306">MRLVLIGPPGAGKGTQAAILGTALGVPHISTGDLFREHVGGRTPLGRRAAEYLDAGALVPDDVTNAMVRDRLTAPDTAKGFLLDGFPRTTAQADVLAEVLAAEGQQLDAVVEFDVPEDVLLERLLARGRTDDTEHVIRRRQEVYRSQTAPLLAYYEDLLLTIRATGPVEDIAEQVLDALDAVRERREAWSGERRAS</sequence>
<comment type="subunit">
    <text evidence="5 7">Monomer.</text>
</comment>
<keyword evidence="9" id="KW-1185">Reference proteome</keyword>
<feature type="region of interest" description="NMP" evidence="5">
    <location>
        <begin position="30"/>
        <end position="59"/>
    </location>
</feature>
<feature type="binding site" evidence="5">
    <location>
        <begin position="10"/>
        <end position="15"/>
    </location>
    <ligand>
        <name>ATP</name>
        <dbReference type="ChEBI" id="CHEBI:30616"/>
    </ligand>
</feature>
<evidence type="ECO:0000256" key="4">
    <source>
        <dbReference type="ARBA" id="ARBA00022777"/>
    </source>
</evidence>
<keyword evidence="3 5" id="KW-0547">Nucleotide-binding</keyword>
<evidence type="ECO:0000256" key="3">
    <source>
        <dbReference type="ARBA" id="ARBA00022741"/>
    </source>
</evidence>
<dbReference type="CDD" id="cd01428">
    <property type="entry name" value="ADK"/>
    <property type="match status" value="1"/>
</dbReference>
<accession>A0ABW1MHV5</accession>
<feature type="binding site" evidence="5">
    <location>
        <position position="36"/>
    </location>
    <ligand>
        <name>AMP</name>
        <dbReference type="ChEBI" id="CHEBI:456215"/>
    </ligand>
</feature>
<keyword evidence="5 7" id="KW-0067">ATP-binding</keyword>
<comment type="similarity">
    <text evidence="5 6">Belongs to the adenylate kinase family.</text>
</comment>
<organism evidence="8 9">
    <name type="scientific">Streptomyces ochraceiscleroticus</name>
    <dbReference type="NCBI Taxonomy" id="47761"/>
    <lineage>
        <taxon>Bacteria</taxon>
        <taxon>Bacillati</taxon>
        <taxon>Actinomycetota</taxon>
        <taxon>Actinomycetes</taxon>
        <taxon>Kitasatosporales</taxon>
        <taxon>Streptomycetaceae</taxon>
        <taxon>Streptomyces</taxon>
    </lineage>
</organism>
<dbReference type="PANTHER" id="PTHR23359">
    <property type="entry name" value="NUCLEOTIDE KINASE"/>
    <property type="match status" value="1"/>
</dbReference>
<feature type="binding site" evidence="5">
    <location>
        <begin position="85"/>
        <end position="88"/>
    </location>
    <ligand>
        <name>AMP</name>
        <dbReference type="ChEBI" id="CHEBI:456215"/>
    </ligand>
</feature>
<feature type="binding site" evidence="5">
    <location>
        <position position="31"/>
    </location>
    <ligand>
        <name>AMP</name>
        <dbReference type="ChEBI" id="CHEBI:456215"/>
    </ligand>
</feature>
<dbReference type="Gene3D" id="3.40.50.300">
    <property type="entry name" value="P-loop containing nucleotide triphosphate hydrolases"/>
    <property type="match status" value="1"/>
</dbReference>
<dbReference type="Proteomes" id="UP001596139">
    <property type="component" value="Unassembled WGS sequence"/>
</dbReference>
<evidence type="ECO:0000256" key="2">
    <source>
        <dbReference type="ARBA" id="ARBA00022727"/>
    </source>
</evidence>
<feature type="binding site" evidence="5">
    <location>
        <position position="129"/>
    </location>
    <ligand>
        <name>AMP</name>
        <dbReference type="ChEBI" id="CHEBI:456215"/>
    </ligand>
</feature>
<protein>
    <recommendedName>
        <fullName evidence="5 7">Adenylate kinase</fullName>
        <shortName evidence="5">AK</shortName>
        <ecNumber evidence="5 7">2.7.4.3</ecNumber>
    </recommendedName>
    <alternativeName>
        <fullName evidence="5">ATP-AMP transphosphorylase</fullName>
    </alternativeName>
    <alternativeName>
        <fullName evidence="5">ATP:AMP phosphotransferase</fullName>
    </alternativeName>
    <alternativeName>
        <fullName evidence="5">Adenylate monophosphate kinase</fullName>
    </alternativeName>
</protein>
<evidence type="ECO:0000256" key="5">
    <source>
        <dbReference type="HAMAP-Rule" id="MF_00235"/>
    </source>
</evidence>
<dbReference type="RefSeq" id="WP_031053945.1">
    <property type="nucleotide sequence ID" value="NZ_JBHSPX010000004.1"/>
</dbReference>